<feature type="compositionally biased region" description="Polar residues" evidence="2">
    <location>
        <begin position="89"/>
        <end position="98"/>
    </location>
</feature>
<dbReference type="CDD" id="cd14705">
    <property type="entry name" value="bZIP_Zip1"/>
    <property type="match status" value="1"/>
</dbReference>
<evidence type="ECO:0000259" key="3">
    <source>
        <dbReference type="PROSITE" id="PS00036"/>
    </source>
</evidence>
<protein>
    <recommendedName>
        <fullName evidence="3">BZIP domain-containing protein</fullName>
    </recommendedName>
</protein>
<keyword evidence="5" id="KW-1185">Reference proteome</keyword>
<feature type="region of interest" description="Disordered" evidence="2">
    <location>
        <begin position="376"/>
        <end position="509"/>
    </location>
</feature>
<feature type="region of interest" description="Disordered" evidence="2">
    <location>
        <begin position="307"/>
        <end position="337"/>
    </location>
</feature>
<evidence type="ECO:0000256" key="2">
    <source>
        <dbReference type="SAM" id="MobiDB-lite"/>
    </source>
</evidence>
<dbReference type="GO" id="GO:0003700">
    <property type="term" value="F:DNA-binding transcription factor activity"/>
    <property type="evidence" value="ECO:0007669"/>
    <property type="project" value="InterPro"/>
</dbReference>
<gene>
    <name evidence="4" type="ORF">VHEMI02091</name>
</gene>
<feature type="compositionally biased region" description="Polar residues" evidence="2">
    <location>
        <begin position="44"/>
        <end position="56"/>
    </location>
</feature>
<sequence>MSQTHPAPRPASYPASRLESNSGSLISVQHMQNDERSKSRLGNLHQQTTQSSNSIGMYSILNPPGRPSPQQGGVGPIQLPPRSWEHGSTRPSSTNPESTKIPRSFLATSSPPASMPASSAVTPSGVPTQSERKSPAASLPFPPTEAPRKILSPTSPRRSSNHRERLAEYDARGNLIGGAVAGAKRPYEHGPTEPHASVPRGHHGQQNGYYAHTAAPPSLPHGGPGRQPEYPRGPPAPVDAHGRPVPPYGPQHHGAPAPIQSTPETTSAWQDGVHRQHGPIMTTEGQHAYIQLPGSAVPIPIEVDYSHASRKADEKRQRNAKASTRHRRKKKTLQEETIRQLHELKEERFEISHQAEELARQRDFYKEERDRLRDLVARTPGISHHATGPPSPVLSTQLPPYPGHSPESQPRHGADGSNRFDSETPSVERQPTRQRSDEPAELHTRHSATLGANPTPLPPIHSTNTGVPPRPLSAASSAQSERLPSLRTIDGSLSHSELGPDQKRHSGQWMPAQMRLHETGFATNHRYMGDSHSR</sequence>
<evidence type="ECO:0000313" key="5">
    <source>
        <dbReference type="Proteomes" id="UP000039046"/>
    </source>
</evidence>
<evidence type="ECO:0000256" key="1">
    <source>
        <dbReference type="SAM" id="Coils"/>
    </source>
</evidence>
<feature type="compositionally biased region" description="Basic and acidic residues" evidence="2">
    <location>
        <begin position="430"/>
        <end position="444"/>
    </location>
</feature>
<dbReference type="HOGENOM" id="CLU_035736_1_0_1"/>
<reference evidence="4 5" key="1">
    <citation type="journal article" date="2015" name="Genome Announc.">
        <title>Draft Genome Sequence and Gene Annotation of the Entomopathogenic Fungus Verticillium hemipterigenum.</title>
        <authorList>
            <person name="Horn F."/>
            <person name="Habel A."/>
            <person name="Scharf D.H."/>
            <person name="Dworschak J."/>
            <person name="Brakhage A.A."/>
            <person name="Guthke R."/>
            <person name="Hertweck C."/>
            <person name="Linde J."/>
        </authorList>
    </citation>
    <scope>NUCLEOTIDE SEQUENCE [LARGE SCALE GENOMIC DNA]</scope>
</reference>
<organism evidence="4 5">
    <name type="scientific">[Torrubiella] hemipterigena</name>
    <dbReference type="NCBI Taxonomy" id="1531966"/>
    <lineage>
        <taxon>Eukaryota</taxon>
        <taxon>Fungi</taxon>
        <taxon>Dikarya</taxon>
        <taxon>Ascomycota</taxon>
        <taxon>Pezizomycotina</taxon>
        <taxon>Sordariomycetes</taxon>
        <taxon>Hypocreomycetidae</taxon>
        <taxon>Hypocreales</taxon>
        <taxon>Clavicipitaceae</taxon>
        <taxon>Clavicipitaceae incertae sedis</taxon>
        <taxon>'Torrubiella' clade</taxon>
    </lineage>
</organism>
<feature type="compositionally biased region" description="Basic and acidic residues" evidence="2">
    <location>
        <begin position="161"/>
        <end position="171"/>
    </location>
</feature>
<feature type="compositionally biased region" description="Low complexity" evidence="2">
    <location>
        <begin position="107"/>
        <end position="124"/>
    </location>
</feature>
<evidence type="ECO:0000313" key="4">
    <source>
        <dbReference type="EMBL" id="CEJ81997.1"/>
    </source>
</evidence>
<dbReference type="OrthoDB" id="2247093at2759"/>
<accession>A0A0A1T6T6</accession>
<feature type="domain" description="BZIP" evidence="3">
    <location>
        <begin position="315"/>
        <end position="329"/>
    </location>
</feature>
<feature type="compositionally biased region" description="Basic and acidic residues" evidence="2">
    <location>
        <begin position="409"/>
        <end position="422"/>
    </location>
</feature>
<feature type="compositionally biased region" description="Polar residues" evidence="2">
    <location>
        <begin position="18"/>
        <end position="31"/>
    </location>
</feature>
<dbReference type="Proteomes" id="UP000039046">
    <property type="component" value="Unassembled WGS sequence"/>
</dbReference>
<feature type="coiled-coil region" evidence="1">
    <location>
        <begin position="341"/>
        <end position="375"/>
    </location>
</feature>
<dbReference type="PROSITE" id="PS00036">
    <property type="entry name" value="BZIP_BASIC"/>
    <property type="match status" value="1"/>
</dbReference>
<keyword evidence="1" id="KW-0175">Coiled coil</keyword>
<dbReference type="AlphaFoldDB" id="A0A0A1T6T6"/>
<feature type="compositionally biased region" description="Basic and acidic residues" evidence="2">
    <location>
        <begin position="307"/>
        <end position="317"/>
    </location>
</feature>
<dbReference type="InterPro" id="IPR004827">
    <property type="entry name" value="bZIP"/>
</dbReference>
<proteinExistence type="predicted"/>
<feature type="region of interest" description="Disordered" evidence="2">
    <location>
        <begin position="1"/>
        <end position="267"/>
    </location>
</feature>
<dbReference type="EMBL" id="CDHN01000001">
    <property type="protein sequence ID" value="CEJ81997.1"/>
    <property type="molecule type" value="Genomic_DNA"/>
</dbReference>
<name>A0A0A1T6T6_9HYPO</name>